<proteinExistence type="predicted"/>
<keyword evidence="2" id="KW-1185">Reference proteome</keyword>
<organism evidence="1 2">
    <name type="scientific">Saccharopolyspora gloriosae</name>
    <dbReference type="NCBI Taxonomy" id="455344"/>
    <lineage>
        <taxon>Bacteria</taxon>
        <taxon>Bacillati</taxon>
        <taxon>Actinomycetota</taxon>
        <taxon>Actinomycetes</taxon>
        <taxon>Pseudonocardiales</taxon>
        <taxon>Pseudonocardiaceae</taxon>
        <taxon>Saccharopolyspora</taxon>
    </lineage>
</organism>
<dbReference type="AlphaFoldDB" id="A0A840N672"/>
<reference evidence="1 2" key="1">
    <citation type="submission" date="2020-08" db="EMBL/GenBank/DDBJ databases">
        <title>Sequencing the genomes of 1000 actinobacteria strains.</title>
        <authorList>
            <person name="Klenk H.-P."/>
        </authorList>
    </citation>
    <scope>NUCLEOTIDE SEQUENCE [LARGE SCALE GENOMIC DNA]</scope>
    <source>
        <strain evidence="1 2">DSM 45582</strain>
    </source>
</reference>
<evidence type="ECO:0000313" key="2">
    <source>
        <dbReference type="Proteomes" id="UP000580474"/>
    </source>
</evidence>
<protein>
    <submittedName>
        <fullName evidence="1">Uncharacterized protein</fullName>
    </submittedName>
</protein>
<comment type="caution">
    <text evidence="1">The sequence shown here is derived from an EMBL/GenBank/DDBJ whole genome shotgun (WGS) entry which is preliminary data.</text>
</comment>
<dbReference type="EMBL" id="JACHIV010000001">
    <property type="protein sequence ID" value="MBB5067154.1"/>
    <property type="molecule type" value="Genomic_DNA"/>
</dbReference>
<dbReference type="InterPro" id="IPR036410">
    <property type="entry name" value="HSP_DnaJ_Cys-rich_dom_sf"/>
</dbReference>
<dbReference type="SUPFAM" id="SSF57938">
    <property type="entry name" value="DnaJ/Hsp40 cysteine-rich domain"/>
    <property type="match status" value="1"/>
</dbReference>
<accession>A0A840N672</accession>
<dbReference type="RefSeq" id="WP_184476487.1">
    <property type="nucleotide sequence ID" value="NZ_JACHIV010000001.1"/>
</dbReference>
<name>A0A840N672_9PSEU</name>
<sequence>MKVLLHAPAAELPAEWSWCADCAGTGIVQADPAAPPPVEEDCWTCRGLGLGASHVL</sequence>
<gene>
    <name evidence="1" type="ORF">BJ969_000242</name>
</gene>
<dbReference type="Proteomes" id="UP000580474">
    <property type="component" value="Unassembled WGS sequence"/>
</dbReference>
<evidence type="ECO:0000313" key="1">
    <source>
        <dbReference type="EMBL" id="MBB5067154.1"/>
    </source>
</evidence>